<dbReference type="AlphaFoldDB" id="A0A9P8RSM0"/>
<dbReference type="Gene3D" id="3.50.50.60">
    <property type="entry name" value="FAD/NAD(P)-binding domain"/>
    <property type="match status" value="1"/>
</dbReference>
<protein>
    <submittedName>
        <fullName evidence="4">Uncharacterized protein</fullName>
    </submittedName>
</protein>
<keyword evidence="3" id="KW-0560">Oxidoreductase</keyword>
<evidence type="ECO:0000256" key="3">
    <source>
        <dbReference type="ARBA" id="ARBA00023002"/>
    </source>
</evidence>
<dbReference type="GO" id="GO:0016491">
    <property type="term" value="F:oxidoreductase activity"/>
    <property type="evidence" value="ECO:0007669"/>
    <property type="project" value="UniProtKB-KW"/>
</dbReference>
<evidence type="ECO:0000256" key="1">
    <source>
        <dbReference type="ARBA" id="ARBA00022630"/>
    </source>
</evidence>
<dbReference type="InterPro" id="IPR036188">
    <property type="entry name" value="FAD/NAD-bd_sf"/>
</dbReference>
<organism evidence="4 5">
    <name type="scientific">Trichoglossum hirsutum</name>
    <dbReference type="NCBI Taxonomy" id="265104"/>
    <lineage>
        <taxon>Eukaryota</taxon>
        <taxon>Fungi</taxon>
        <taxon>Dikarya</taxon>
        <taxon>Ascomycota</taxon>
        <taxon>Pezizomycotina</taxon>
        <taxon>Geoglossomycetes</taxon>
        <taxon>Geoglossales</taxon>
        <taxon>Geoglossaceae</taxon>
        <taxon>Trichoglossum</taxon>
    </lineage>
</organism>
<accession>A0A9P8RSM0</accession>
<dbReference type="EMBL" id="JAGHQM010000137">
    <property type="protein sequence ID" value="KAH0565096.1"/>
    <property type="molecule type" value="Genomic_DNA"/>
</dbReference>
<sequence length="633" mass="70839">MDSDAQQKGGTWDVVIVGAGWQGISAAKTYLDIQPNIKLLVLDSVRSSFSIPQIFSTLINLKNRTVGGVWALENLHPKLNSQNTLGTFEYTWYPLSSQEFGVKEGSHIPGIVVNQYLSLVAQKFHILERIRFNTTVLSAQKSPEGGWLLATKDISRSFSPAVNKADSYLKCQKLVVATGITSSPRQSDITGRDSFGGPFLLYADLLRGMGKGLLEGSSVSSVTVIGGSKGSYDAVSWAIEAGKSVNWIIQQSGYGPAWMTPSALSILSFRPQFETLPTTRAFSLISPCIWADGGAYSRLRWFLHKTIVGRLLVDTLWSLISNVVLNSLKILRDDFLLNLKPNCGYVLVPFTERYLEITKSSIQWQASSTGTLNYSGDFYHTLKSANVSIYRQNIQSVTEHGIQLGNGTELHTDAIIHVTGWLWKCPFDLIGINTLEHGVPTAASCSLETEQWYLQCQEVHKQIKTCFPYLQKAPNKPSTSQESSRGSRASGLEYTPWCLYRCIAPPCQVRSEGKRNLVFLGFFNTYPKVLLAEIQSLWAVAYLEGKINVVDEQSETMQEARMWCCWADLRYPFGYGSRYPDTVFDIVPYFDVLLRDLGLITRRKKSWLKELCSPYGVSDYRGIIEEFKRTRGD</sequence>
<dbReference type="InterPro" id="IPR050346">
    <property type="entry name" value="FMO-like"/>
</dbReference>
<comment type="caution">
    <text evidence="4">The sequence shown here is derived from an EMBL/GenBank/DDBJ whole genome shotgun (WGS) entry which is preliminary data.</text>
</comment>
<dbReference type="Proteomes" id="UP000750711">
    <property type="component" value="Unassembled WGS sequence"/>
</dbReference>
<evidence type="ECO:0000256" key="2">
    <source>
        <dbReference type="ARBA" id="ARBA00022827"/>
    </source>
</evidence>
<keyword evidence="5" id="KW-1185">Reference proteome</keyword>
<evidence type="ECO:0000313" key="4">
    <source>
        <dbReference type="EMBL" id="KAH0565096.1"/>
    </source>
</evidence>
<dbReference type="SUPFAM" id="SSF51905">
    <property type="entry name" value="FAD/NAD(P)-binding domain"/>
    <property type="match status" value="1"/>
</dbReference>
<keyword evidence="1" id="KW-0285">Flavoprotein</keyword>
<gene>
    <name evidence="4" type="ORF">GP486_001514</name>
</gene>
<name>A0A9P8RSM0_9PEZI</name>
<evidence type="ECO:0000313" key="5">
    <source>
        <dbReference type="Proteomes" id="UP000750711"/>
    </source>
</evidence>
<dbReference type="PANTHER" id="PTHR23023">
    <property type="entry name" value="DIMETHYLANILINE MONOOXYGENASE"/>
    <property type="match status" value="1"/>
</dbReference>
<reference evidence="4" key="1">
    <citation type="submission" date="2021-03" db="EMBL/GenBank/DDBJ databases">
        <title>Comparative genomics and phylogenomic investigation of the class Geoglossomycetes provide insights into ecological specialization and systematics.</title>
        <authorList>
            <person name="Melie T."/>
            <person name="Pirro S."/>
            <person name="Miller A.N."/>
            <person name="Quandt A."/>
        </authorList>
    </citation>
    <scope>NUCLEOTIDE SEQUENCE</scope>
    <source>
        <strain evidence="4">CAQ_001_2017</strain>
    </source>
</reference>
<proteinExistence type="predicted"/>
<keyword evidence="2" id="KW-0274">FAD</keyword>